<feature type="region of interest" description="Disordered" evidence="2">
    <location>
        <begin position="593"/>
        <end position="613"/>
    </location>
</feature>
<feature type="region of interest" description="Disordered" evidence="2">
    <location>
        <begin position="660"/>
        <end position="681"/>
    </location>
</feature>
<feature type="compositionally biased region" description="Low complexity" evidence="2">
    <location>
        <begin position="740"/>
        <end position="754"/>
    </location>
</feature>
<proteinExistence type="predicted"/>
<feature type="coiled-coil region" evidence="1">
    <location>
        <begin position="176"/>
        <end position="203"/>
    </location>
</feature>
<feature type="compositionally biased region" description="Basic and acidic residues" evidence="2">
    <location>
        <begin position="666"/>
        <end position="675"/>
    </location>
</feature>
<dbReference type="OMA" id="KNINDQP"/>
<feature type="compositionally biased region" description="Polar residues" evidence="2">
    <location>
        <begin position="955"/>
        <end position="987"/>
    </location>
</feature>
<feature type="region of interest" description="Disordered" evidence="2">
    <location>
        <begin position="886"/>
        <end position="987"/>
    </location>
</feature>
<dbReference type="Proteomes" id="UP000054558">
    <property type="component" value="Unassembled WGS sequence"/>
</dbReference>
<dbReference type="OrthoDB" id="1935218at2759"/>
<feature type="region of interest" description="Disordered" evidence="2">
    <location>
        <begin position="125"/>
        <end position="173"/>
    </location>
</feature>
<sequence>MTTTAAMELPVSIDDSLKIESVQVISGLAFDNLKVLLTWLANQVKDQGARLANAEESCKGGASKDELQKLLGALEEGKAKQAAADAKTKVLEGRVEAAEKGLLESSASKPPETHDLAPRISALEEAEKKRQSASEADIAASKRRSSNGKAEGTGSSPTNGGEEGLRKELDRVAKFAEESGARLKAAEDELKRIAAQVEQQGTAQKGQAEQVKEHAAALQAADQKLARQGEDLLALRGTCAGLRKDLDCKPLPIPAASAAGAAAGDPSGMGAVLGELQRRLERKADAETVENVRRGVERAEADVANVDARVAELQGRVDVIDANELNRPLPAVRPTSAVRSKEVTRDEYEKLEVDVDHLTERVGDLEVARAQAAAADVARKCQRIEDELRLLLKRVDDLGVSKAERAPLDDLAFKVAALELPLDSDDTQESAATALPSTAPVPFTAPAPSSVPSVLAEVARPKSAKPRPESANAGLVALREMVVGKADREEMRQLAAAVDSQRNELLAELRALKNRLAAASGAPDETIFSICTHLQDDLNALRKLVQTKADASDASLAARAMSDGADVAPRTPSKLGSDGAEVVARLALDGGAKRPSSARRVGGSLTAESRTSGNGVEGVLERDVLLGKASLADFAHLQDEFDTLRGSTRRLSRRTSLIGRLSSGADTDRSDRSEEGGAAGGEELRKALRDQQKLIQQLYKHVGLIGKGVVIMSGNDPQRPPTPGKRKTEDGDRNGGNGRNSGSSRHSGSGNESSTHAERPISYEDIMRFYEELLACDHVAPKENVSRVANLGGDVSEVVKRMDEYDQLLSSLRDEKLARLVQDYLSRAPEGDYAMLAGKPLTGYKCMSCDHPLEKLNAKRADYVPGGSLPKSNWAQMSAERIYAGGMQGRLPSETSPVSSPRMTSPRSENRSVTSPASKGGTLPATPGAASLSPESLPPLKERKSNGAGMLTPRRPTSATGARRPQTPSQENSGQLSGFDTPHSNTA</sequence>
<feature type="compositionally biased region" description="Basic and acidic residues" evidence="2">
    <location>
        <begin position="163"/>
        <end position="173"/>
    </location>
</feature>
<gene>
    <name evidence="3" type="ORF">KFL_000020540</name>
</gene>
<keyword evidence="1" id="KW-0175">Coiled coil</keyword>
<feature type="coiled-coil region" evidence="1">
    <location>
        <begin position="341"/>
        <end position="394"/>
    </location>
</feature>
<evidence type="ECO:0000256" key="2">
    <source>
        <dbReference type="SAM" id="MobiDB-lite"/>
    </source>
</evidence>
<feature type="compositionally biased region" description="Polar residues" evidence="2">
    <location>
        <begin position="893"/>
        <end position="917"/>
    </location>
</feature>
<evidence type="ECO:0000313" key="4">
    <source>
        <dbReference type="Proteomes" id="UP000054558"/>
    </source>
</evidence>
<feature type="coiled-coil region" evidence="1">
    <location>
        <begin position="289"/>
        <end position="316"/>
    </location>
</feature>
<reference evidence="3 4" key="1">
    <citation type="journal article" date="2014" name="Nat. Commun.">
        <title>Klebsormidium flaccidum genome reveals primary factors for plant terrestrial adaptation.</title>
        <authorList>
            <person name="Hori K."/>
            <person name="Maruyama F."/>
            <person name="Fujisawa T."/>
            <person name="Togashi T."/>
            <person name="Yamamoto N."/>
            <person name="Seo M."/>
            <person name="Sato S."/>
            <person name="Yamada T."/>
            <person name="Mori H."/>
            <person name="Tajima N."/>
            <person name="Moriyama T."/>
            <person name="Ikeuchi M."/>
            <person name="Watanabe M."/>
            <person name="Wada H."/>
            <person name="Kobayashi K."/>
            <person name="Saito M."/>
            <person name="Masuda T."/>
            <person name="Sasaki-Sekimoto Y."/>
            <person name="Mashiguchi K."/>
            <person name="Awai K."/>
            <person name="Shimojima M."/>
            <person name="Masuda S."/>
            <person name="Iwai M."/>
            <person name="Nobusawa T."/>
            <person name="Narise T."/>
            <person name="Kondo S."/>
            <person name="Saito H."/>
            <person name="Sato R."/>
            <person name="Murakawa M."/>
            <person name="Ihara Y."/>
            <person name="Oshima-Yamada Y."/>
            <person name="Ohtaka K."/>
            <person name="Satoh M."/>
            <person name="Sonobe K."/>
            <person name="Ishii M."/>
            <person name="Ohtani R."/>
            <person name="Kanamori-Sato M."/>
            <person name="Honoki R."/>
            <person name="Miyazaki D."/>
            <person name="Mochizuki H."/>
            <person name="Umetsu J."/>
            <person name="Higashi K."/>
            <person name="Shibata D."/>
            <person name="Kamiya Y."/>
            <person name="Sato N."/>
            <person name="Nakamura Y."/>
            <person name="Tabata S."/>
            <person name="Ida S."/>
            <person name="Kurokawa K."/>
            <person name="Ohta H."/>
        </authorList>
    </citation>
    <scope>NUCLEOTIDE SEQUENCE [LARGE SCALE GENOMIC DNA]</scope>
    <source>
        <strain evidence="3 4">NIES-2285</strain>
    </source>
</reference>
<keyword evidence="4" id="KW-1185">Reference proteome</keyword>
<feature type="region of interest" description="Disordered" evidence="2">
    <location>
        <begin position="710"/>
        <end position="759"/>
    </location>
</feature>
<dbReference type="AlphaFoldDB" id="A0A1Y1HJH1"/>
<protein>
    <submittedName>
        <fullName evidence="3">Uncharacterized protein</fullName>
    </submittedName>
</protein>
<name>A0A1Y1HJH1_KLENI</name>
<evidence type="ECO:0000313" key="3">
    <source>
        <dbReference type="EMBL" id="GAQ77692.1"/>
    </source>
</evidence>
<organism evidence="3 4">
    <name type="scientific">Klebsormidium nitens</name>
    <name type="common">Green alga</name>
    <name type="synonym">Ulothrix nitens</name>
    <dbReference type="NCBI Taxonomy" id="105231"/>
    <lineage>
        <taxon>Eukaryota</taxon>
        <taxon>Viridiplantae</taxon>
        <taxon>Streptophyta</taxon>
        <taxon>Klebsormidiophyceae</taxon>
        <taxon>Klebsormidiales</taxon>
        <taxon>Klebsormidiaceae</taxon>
        <taxon>Klebsormidium</taxon>
    </lineage>
</organism>
<evidence type="ECO:0000256" key="1">
    <source>
        <dbReference type="SAM" id="Coils"/>
    </source>
</evidence>
<dbReference type="EMBL" id="DF236951">
    <property type="protein sequence ID" value="GAQ77692.1"/>
    <property type="molecule type" value="Genomic_DNA"/>
</dbReference>
<feature type="coiled-coil region" evidence="1">
    <location>
        <begin position="488"/>
        <end position="522"/>
    </location>
</feature>
<accession>A0A1Y1HJH1</accession>